<dbReference type="EMBL" id="PQWO01000004">
    <property type="protein sequence ID" value="PZD73826.1"/>
    <property type="molecule type" value="Genomic_DNA"/>
</dbReference>
<evidence type="ECO:0000313" key="3">
    <source>
        <dbReference type="Proteomes" id="UP000248857"/>
    </source>
</evidence>
<evidence type="ECO:0000259" key="1">
    <source>
        <dbReference type="Pfam" id="PF09992"/>
    </source>
</evidence>
<reference evidence="2 3" key="1">
    <citation type="journal article" date="2018" name="Sci. Rep.">
        <title>A novel species of the marine cyanobacterium Acaryochloris with a unique pigment content and lifestyle.</title>
        <authorList>
            <person name="Partensky F."/>
            <person name="Six C."/>
            <person name="Ratin M."/>
            <person name="Garczarek L."/>
            <person name="Vaulot D."/>
            <person name="Probert I."/>
            <person name="Calteau A."/>
            <person name="Gourvil P."/>
            <person name="Marie D."/>
            <person name="Grebert T."/>
            <person name="Bouchier C."/>
            <person name="Le Panse S."/>
            <person name="Gachenot M."/>
            <person name="Rodriguez F."/>
            <person name="Garrido J.L."/>
        </authorList>
    </citation>
    <scope>NUCLEOTIDE SEQUENCE [LARGE SCALE GENOMIC DNA]</scope>
    <source>
        <strain evidence="2 3">RCC1774</strain>
    </source>
</reference>
<organism evidence="2 3">
    <name type="scientific">Acaryochloris thomasi RCC1774</name>
    <dbReference type="NCBI Taxonomy" id="1764569"/>
    <lineage>
        <taxon>Bacteria</taxon>
        <taxon>Bacillati</taxon>
        <taxon>Cyanobacteriota</taxon>
        <taxon>Cyanophyceae</taxon>
        <taxon>Acaryochloridales</taxon>
        <taxon>Acaryochloridaceae</taxon>
        <taxon>Acaryochloris</taxon>
        <taxon>Acaryochloris thomasi</taxon>
    </lineage>
</organism>
<gene>
    <name evidence="2" type="ORF">C1752_01643</name>
</gene>
<proteinExistence type="predicted"/>
<dbReference type="PANTHER" id="PTHR40446:SF2">
    <property type="entry name" value="N-ACETYLGLUCOSAMINE-1-PHOSPHODIESTER ALPHA-N-ACETYLGLUCOSAMINIDASE"/>
    <property type="match status" value="1"/>
</dbReference>
<dbReference type="Proteomes" id="UP000248857">
    <property type="component" value="Unassembled WGS sequence"/>
</dbReference>
<sequence length="310" mass="33522">MKHGPKVLLKGLMWIGLLMPLVVYGAATLKRPARTRITNQPLFEGILYSRRIQTQPRPLMIHILELDLTAPGLRPFVTPSFKEANLSVDPNPGKETLAQRTSTFLQEHQLQLAVNANFFFPFREETLWNYEPRQGTPVMLGGLAISNGQVVSPPQLGQTALCFLSQRAEIASSGDCPEGTEQAVAGNTRLLNEGEPTKGFGAVVRRNNTDPPYPVNIAALDASGSRLWLILSDGKQPLYSEGIMLTEVVDLVQSLGADTAMRLDGGGSTTVAIATDTGPQTLNAVIHGKVPGQERPVANHLGFFAAPLQP</sequence>
<feature type="domain" description="Phosphodiester glycosidase" evidence="1">
    <location>
        <begin position="110"/>
        <end position="304"/>
    </location>
</feature>
<dbReference type="Pfam" id="PF09992">
    <property type="entry name" value="NAGPA"/>
    <property type="match status" value="1"/>
</dbReference>
<protein>
    <recommendedName>
        <fullName evidence="1">Phosphodiester glycosidase domain-containing protein</fullName>
    </recommendedName>
</protein>
<dbReference type="PANTHER" id="PTHR40446">
    <property type="entry name" value="N-ACETYLGLUCOSAMINE-1-PHOSPHODIESTER ALPHA-N-ACETYLGLUCOSAMINIDASE"/>
    <property type="match status" value="1"/>
</dbReference>
<dbReference type="OrthoDB" id="9816453at2"/>
<comment type="caution">
    <text evidence="2">The sequence shown here is derived from an EMBL/GenBank/DDBJ whole genome shotgun (WGS) entry which is preliminary data.</text>
</comment>
<name>A0A2W1JKV7_9CYAN</name>
<dbReference type="AlphaFoldDB" id="A0A2W1JKV7"/>
<dbReference type="InterPro" id="IPR018711">
    <property type="entry name" value="NAGPA"/>
</dbReference>
<evidence type="ECO:0000313" key="2">
    <source>
        <dbReference type="EMBL" id="PZD73826.1"/>
    </source>
</evidence>
<keyword evidence="3" id="KW-1185">Reference proteome</keyword>
<dbReference type="RefSeq" id="WP_110985613.1">
    <property type="nucleotide sequence ID" value="NZ_CAWNWM010000004.1"/>
</dbReference>
<accession>A0A2W1JKV7</accession>